<organism evidence="1 2">
    <name type="scientific">Candidatus Azambacteria bacterium RIFCSPLOWO2_02_FULL_44_14</name>
    <dbReference type="NCBI Taxonomy" id="1797306"/>
    <lineage>
        <taxon>Bacteria</taxon>
        <taxon>Candidatus Azamiibacteriota</taxon>
    </lineage>
</organism>
<dbReference type="AlphaFoldDB" id="A0A1F5CAE9"/>
<protein>
    <submittedName>
        <fullName evidence="1">Uncharacterized protein</fullName>
    </submittedName>
</protein>
<proteinExistence type="predicted"/>
<comment type="caution">
    <text evidence="1">The sequence shown here is derived from an EMBL/GenBank/DDBJ whole genome shotgun (WGS) entry which is preliminary data.</text>
</comment>
<dbReference type="Proteomes" id="UP000177197">
    <property type="component" value="Unassembled WGS sequence"/>
</dbReference>
<gene>
    <name evidence="1" type="ORF">A3I30_00350</name>
</gene>
<reference evidence="1 2" key="1">
    <citation type="journal article" date="2016" name="Nat. Commun.">
        <title>Thousands of microbial genomes shed light on interconnected biogeochemical processes in an aquifer system.</title>
        <authorList>
            <person name="Anantharaman K."/>
            <person name="Brown C.T."/>
            <person name="Hug L.A."/>
            <person name="Sharon I."/>
            <person name="Castelle C.J."/>
            <person name="Probst A.J."/>
            <person name="Thomas B.C."/>
            <person name="Singh A."/>
            <person name="Wilkins M.J."/>
            <person name="Karaoz U."/>
            <person name="Brodie E.L."/>
            <person name="Williams K.H."/>
            <person name="Hubbard S.S."/>
            <person name="Banfield J.F."/>
        </authorList>
    </citation>
    <scope>NUCLEOTIDE SEQUENCE [LARGE SCALE GENOMIC DNA]</scope>
</reference>
<dbReference type="Gene3D" id="3.20.20.80">
    <property type="entry name" value="Glycosidases"/>
    <property type="match status" value="1"/>
</dbReference>
<sequence length="96" mass="10809">MTKVNEDGSYDALIRLNKPVGFAEIGGQSRSGFDNLMIIKAIDKKFPQMVFAVHWQGWTSRGLFRTQRAIVENQNAKEFMNDSLIITLGSVTAFLK</sequence>
<name>A0A1F5CAE9_9BACT</name>
<evidence type="ECO:0000313" key="1">
    <source>
        <dbReference type="EMBL" id="OGD39846.1"/>
    </source>
</evidence>
<dbReference type="EMBL" id="MEYV01000017">
    <property type="protein sequence ID" value="OGD39846.1"/>
    <property type="molecule type" value="Genomic_DNA"/>
</dbReference>
<accession>A0A1F5CAE9</accession>
<evidence type="ECO:0000313" key="2">
    <source>
        <dbReference type="Proteomes" id="UP000177197"/>
    </source>
</evidence>